<accession>A0A2Z4YAB7</accession>
<sequence>MAVIQPAWGATALVQRRTDPPVPVSGNPRQNTLAAFTIVKQPRLRHGHTCRVTMRIASAFEVQEASSGQIRQMAGSAASALLNPGPCGGARASARKSESIAGKHDARIKRVRASFARPKGRTVL</sequence>
<proteinExistence type="predicted"/>
<reference evidence="1 2" key="1">
    <citation type="submission" date="2018-07" db="EMBL/GenBank/DDBJ databases">
        <title>Rhizobium leguminosarum strain:ATCC 14479 Genome sequencing and assembly.</title>
        <authorList>
            <person name="Chakraborty R."/>
        </authorList>
    </citation>
    <scope>NUCLEOTIDE SEQUENCE [LARGE SCALE GENOMIC DNA]</scope>
    <source>
        <strain evidence="1 2">ATCC 14479</strain>
    </source>
</reference>
<evidence type="ECO:0000313" key="2">
    <source>
        <dbReference type="Proteomes" id="UP000251166"/>
    </source>
</evidence>
<dbReference type="AlphaFoldDB" id="A0A2Z4YAB7"/>
<dbReference type="Proteomes" id="UP000251166">
    <property type="component" value="Chromosome"/>
</dbReference>
<gene>
    <name evidence="1" type="ORF">DLJ82_0577</name>
</gene>
<name>A0A2Z4YAB7_RHILE</name>
<evidence type="ECO:0000313" key="1">
    <source>
        <dbReference type="EMBL" id="AXA38187.1"/>
    </source>
</evidence>
<dbReference type="EMBL" id="CP030760">
    <property type="protein sequence ID" value="AXA38187.1"/>
    <property type="molecule type" value="Genomic_DNA"/>
</dbReference>
<organism evidence="1 2">
    <name type="scientific">Rhizobium leguminosarum</name>
    <dbReference type="NCBI Taxonomy" id="384"/>
    <lineage>
        <taxon>Bacteria</taxon>
        <taxon>Pseudomonadati</taxon>
        <taxon>Pseudomonadota</taxon>
        <taxon>Alphaproteobacteria</taxon>
        <taxon>Hyphomicrobiales</taxon>
        <taxon>Rhizobiaceae</taxon>
        <taxon>Rhizobium/Agrobacterium group</taxon>
        <taxon>Rhizobium</taxon>
    </lineage>
</organism>
<protein>
    <submittedName>
        <fullName evidence="1">Uncharacterized protein</fullName>
    </submittedName>
</protein>